<evidence type="ECO:0000313" key="1">
    <source>
        <dbReference type="EMBL" id="ABQ04106.1"/>
    </source>
</evidence>
<dbReference type="Gene3D" id="3.80.10.10">
    <property type="entry name" value="Ribonuclease Inhibitor"/>
    <property type="match status" value="1"/>
</dbReference>
<evidence type="ECO:0008006" key="3">
    <source>
        <dbReference type="Google" id="ProtNLM"/>
    </source>
</evidence>
<dbReference type="SUPFAM" id="SSF52058">
    <property type="entry name" value="L domain-like"/>
    <property type="match status" value="1"/>
</dbReference>
<dbReference type="STRING" id="376686.Fjoh_1073"/>
<dbReference type="KEGG" id="fjo:Fjoh_1073"/>
<gene>
    <name evidence="1" type="ordered locus">Fjoh_1073</name>
</gene>
<dbReference type="InterPro" id="IPR032675">
    <property type="entry name" value="LRR_dom_sf"/>
</dbReference>
<dbReference type="eggNOG" id="COG4886">
    <property type="taxonomic scope" value="Bacteria"/>
</dbReference>
<proteinExistence type="predicted"/>
<dbReference type="HOGENOM" id="CLU_1238131_0_0_10"/>
<protein>
    <recommendedName>
        <fullName evidence="3">Internalin A</fullName>
    </recommendedName>
</protein>
<dbReference type="EMBL" id="CP000685">
    <property type="protein sequence ID" value="ABQ04106.1"/>
    <property type="molecule type" value="Genomic_DNA"/>
</dbReference>
<keyword evidence="2" id="KW-1185">Reference proteome</keyword>
<accession>A5FL14</accession>
<dbReference type="RefSeq" id="WP_012023158.1">
    <property type="nucleotide sequence ID" value="NC_009441.1"/>
</dbReference>
<organism evidence="1 2">
    <name type="scientific">Flavobacterium johnsoniae (strain ATCC 17061 / DSM 2064 / JCM 8514 / BCRC 14874 / CCUG 350202 / NBRC 14942 / NCIMB 11054 / UW101)</name>
    <name type="common">Cytophaga johnsonae</name>
    <dbReference type="NCBI Taxonomy" id="376686"/>
    <lineage>
        <taxon>Bacteria</taxon>
        <taxon>Pseudomonadati</taxon>
        <taxon>Bacteroidota</taxon>
        <taxon>Flavobacteriia</taxon>
        <taxon>Flavobacteriales</taxon>
        <taxon>Flavobacteriaceae</taxon>
        <taxon>Flavobacterium</taxon>
    </lineage>
</organism>
<dbReference type="AlphaFoldDB" id="A5FL14"/>
<reference evidence="1 2" key="1">
    <citation type="journal article" date="2009" name="Appl. Environ. Microbiol.">
        <title>Novel features of the polysaccharide-digesting gliding bacterium Flavobacterium johnsoniae as revealed by genome sequence analysis.</title>
        <authorList>
            <person name="McBride M.J."/>
            <person name="Xie G."/>
            <person name="Martens E.C."/>
            <person name="Lapidus A."/>
            <person name="Henrissat B."/>
            <person name="Rhodes R.G."/>
            <person name="Goltsman E."/>
            <person name="Wang W."/>
            <person name="Xu J."/>
            <person name="Hunnicutt D.W."/>
            <person name="Staroscik A.M."/>
            <person name="Hoover T.R."/>
            <person name="Cheng Y.Q."/>
            <person name="Stein J.L."/>
        </authorList>
    </citation>
    <scope>NUCLEOTIDE SEQUENCE [LARGE SCALE GENOMIC DNA]</scope>
    <source>
        <strain evidence="2">ATCC 17061 / DSM 2064 / JCM 8514 / BCRC 14874 / CCUG 350202 / NBRC 14942 / NCIMB 11054 / UW101</strain>
    </source>
</reference>
<evidence type="ECO:0000313" key="2">
    <source>
        <dbReference type="Proteomes" id="UP000006694"/>
    </source>
</evidence>
<dbReference type="OrthoDB" id="9157385at2"/>
<name>A5FL14_FLAJ1</name>
<dbReference type="GeneID" id="31763949"/>
<dbReference type="Proteomes" id="UP000006694">
    <property type="component" value="Chromosome"/>
</dbReference>
<sequence length="216" mass="25341">MSIKNIEAVYSLNELKDFTIALPIDIDFSQLKQLEKLFLNNESYKNLGSLINLKELYFFRYSKTDCSEFSDLKGLTYLRIDGSRKLTSLEGIRNLRNLKTIWLAFNNQLSDANSIGELNKLEWIWVEGCKNLLDYSFLNNNNSIKKLLISDLDSLDFVRNMKKLENINFWNCKSSDLSPLLECPTLKEVSFHPQKKYYSHKKDEINNLLFERSKKL</sequence>